<organism evidence="2 3">
    <name type="scientific">candidate division CSSED10-310 bacterium</name>
    <dbReference type="NCBI Taxonomy" id="2855610"/>
    <lineage>
        <taxon>Bacteria</taxon>
        <taxon>Bacteria division CSSED10-310</taxon>
    </lineage>
</organism>
<dbReference type="SMART" id="SM00670">
    <property type="entry name" value="PINc"/>
    <property type="match status" value="1"/>
</dbReference>
<dbReference type="NCBIfam" id="TIGR00305">
    <property type="entry name" value="putative toxin-antitoxin system toxin component, PIN family"/>
    <property type="match status" value="1"/>
</dbReference>
<name>A0ABV6Z1G8_UNCC1</name>
<accession>A0ABV6Z1G8</accession>
<dbReference type="SUPFAM" id="SSF88723">
    <property type="entry name" value="PIN domain-like"/>
    <property type="match status" value="1"/>
</dbReference>
<dbReference type="EMBL" id="JBHPBY010000293">
    <property type="protein sequence ID" value="MFC1852290.1"/>
    <property type="molecule type" value="Genomic_DNA"/>
</dbReference>
<dbReference type="InterPro" id="IPR029060">
    <property type="entry name" value="PIN-like_dom_sf"/>
</dbReference>
<dbReference type="Proteomes" id="UP001594351">
    <property type="component" value="Unassembled WGS sequence"/>
</dbReference>
<dbReference type="InterPro" id="IPR002716">
    <property type="entry name" value="PIN_dom"/>
</dbReference>
<evidence type="ECO:0000259" key="1">
    <source>
        <dbReference type="SMART" id="SM00670"/>
    </source>
</evidence>
<dbReference type="InterPro" id="IPR002850">
    <property type="entry name" value="PIN_toxin-like"/>
</dbReference>
<keyword evidence="3" id="KW-1185">Reference proteome</keyword>
<evidence type="ECO:0000313" key="3">
    <source>
        <dbReference type="Proteomes" id="UP001594351"/>
    </source>
</evidence>
<sequence>MVPPEKPIRVVLDTNVLISAILFQGSLSQFVIWWQQKDIIPLLSRETFAEFKAALHYPKFQLSISEISYIIEEIILPYFDIVEIDAQEIPVCRDPHDDIFLFTAAQGNAAFLVTGDQDLLIQNIYQAIRILSPRDFCTIMETKGK</sequence>
<protein>
    <submittedName>
        <fullName evidence="2">Toxin-antitoxin system toxin component, PIN family</fullName>
    </submittedName>
</protein>
<dbReference type="PANTHER" id="PTHR34610">
    <property type="entry name" value="SSL7007 PROTEIN"/>
    <property type="match status" value="1"/>
</dbReference>
<evidence type="ECO:0000313" key="2">
    <source>
        <dbReference type="EMBL" id="MFC1852290.1"/>
    </source>
</evidence>
<dbReference type="Pfam" id="PF13470">
    <property type="entry name" value="PIN_3"/>
    <property type="match status" value="1"/>
</dbReference>
<feature type="domain" description="PIN" evidence="1">
    <location>
        <begin position="8"/>
        <end position="121"/>
    </location>
</feature>
<proteinExistence type="predicted"/>
<dbReference type="PANTHER" id="PTHR34610:SF4">
    <property type="entry name" value="SLL8027 PROTEIN"/>
    <property type="match status" value="1"/>
</dbReference>
<comment type="caution">
    <text evidence="2">The sequence shown here is derived from an EMBL/GenBank/DDBJ whole genome shotgun (WGS) entry which is preliminary data.</text>
</comment>
<gene>
    <name evidence="2" type="ORF">ACFL27_19000</name>
</gene>
<reference evidence="2 3" key="1">
    <citation type="submission" date="2024-09" db="EMBL/GenBank/DDBJ databases">
        <title>Laminarin stimulates single cell rates of sulfate reduction while oxygen inhibits transcriptomic activity in coastal marine sediment.</title>
        <authorList>
            <person name="Lindsay M."/>
            <person name="Orcutt B."/>
            <person name="Emerson D."/>
            <person name="Stepanauskas R."/>
            <person name="D'Angelo T."/>
        </authorList>
    </citation>
    <scope>NUCLEOTIDE SEQUENCE [LARGE SCALE GENOMIC DNA]</scope>
    <source>
        <strain evidence="2">SAG AM-311-K15</strain>
    </source>
</reference>